<keyword evidence="1" id="KW-0472">Membrane</keyword>
<name>A0A249W2C0_VIBPH</name>
<reference evidence="3" key="1">
    <citation type="submission" date="2017-09" db="EMBL/GenBank/DDBJ databases">
        <authorList>
            <person name="Ehlers B."/>
            <person name="Leendertz F.H."/>
        </authorList>
    </citation>
    <scope>NUCLEOTIDE SEQUENCE</scope>
    <source>
        <strain evidence="3">MAVP-26</strain>
    </source>
</reference>
<dbReference type="PANTHER" id="PTHR15730">
    <property type="entry name" value="EXPERIMENTAL AUTOIMMUNE PROSTATITIS ANTIGEN 2-RELATED"/>
    <property type="match status" value="1"/>
</dbReference>
<dbReference type="Pfam" id="PF13322">
    <property type="entry name" value="DUF4092"/>
    <property type="match status" value="1"/>
</dbReference>
<dbReference type="InterPro" id="IPR025385">
    <property type="entry name" value="DUF4092"/>
</dbReference>
<gene>
    <name evidence="3" type="ORF">YA91_06345</name>
</gene>
<evidence type="ECO:0000313" key="3">
    <source>
        <dbReference type="EMBL" id="ASZ50211.1"/>
    </source>
</evidence>
<evidence type="ECO:0000259" key="2">
    <source>
        <dbReference type="PROSITE" id="PS51723"/>
    </source>
</evidence>
<dbReference type="InterPro" id="IPR035423">
    <property type="entry name" value="M60-like_N"/>
</dbReference>
<organism evidence="3">
    <name type="scientific">Vibrio parahaemolyticus</name>
    <dbReference type="NCBI Taxonomy" id="670"/>
    <lineage>
        <taxon>Bacteria</taxon>
        <taxon>Pseudomonadati</taxon>
        <taxon>Pseudomonadota</taxon>
        <taxon>Gammaproteobacteria</taxon>
        <taxon>Vibrionales</taxon>
        <taxon>Vibrionaceae</taxon>
        <taxon>Vibrio</taxon>
    </lineage>
</organism>
<accession>A0A249W2C0</accession>
<proteinExistence type="predicted"/>
<dbReference type="PANTHER" id="PTHR15730:SF5">
    <property type="entry name" value="SI:CH211-210B2.2-RELATED"/>
    <property type="match status" value="1"/>
</dbReference>
<dbReference type="Gene3D" id="1.10.390.30">
    <property type="entry name" value="Peptidase M60, enhancin-like domain 3"/>
    <property type="match status" value="1"/>
</dbReference>
<sequence>MLCFSGFFITFLLSLCVFGFIFSSLFFYNMRLVLKRKLISVAIFLAISGCHSDDSKFDMPGSEIPEVPSDQTRKGSLFISNQRIKGDVICNGNELNNEATFEFFDSDTVVNCYYGAVELGSFDTNKYIDRSISYQNIDNQVNFDLFDVLEQGAKSNSLKVLSKINVCPTEKDTICLDEINSYDVAQLYGSTDDDAVNEFLNPTVADNVEGPTSHVNTNITPEVSPGTSNNLTASFVSASAESAYEYVPSIENKPLTKSVITDTSGRPIVGLSYFSQSSQGVTDSEGQFEYLWGENIIFGIDTFELGQTKGNKVRYSLSDLSTNTVVQQNIESLILRYGEILNSNIIVNKDVVDTFSKYPNVINELINLELPNGARLGDTEYTTPNEFEEQFSRGLTQEIDTQLKKDSSWFNYDIDAVKELKDNSGYVTESLSTIYDGVSQFHIFHDNYGWGGSGWARAMRNFNLTNEAFPVLMPRADNNYWLEFGEEAAWTRGSGSDKKPYIVDATTIDDKSSVVMQRPERISKDNTVYQLPTVSAGSIGSGKVVFMGNAMYTSILSCPDNYWADKQLKIDETKKICTYEMAASNSNRKRDTRFDGGSMKRFFENMISWMVPNDRQLNIATNIQKGHAFRMNGSAEGNIYNFFVDKSFGFDELTTISSGSFGALSPQTTPLLLLQSFEIKTGGYETKSVVSDVSRPKLTVEDISDLIKYVNEGGNIIFFDALEQSNPEPVARLADAAGVSIGGANVAKTLQSYCGDDFWCHNTDKPNPPNLHAVAEHDVVVLERFSDTSKLTINDDGSITWPSSVDMPKLEIPTYKVKVNDKVVERAAFHIVKDEIAKHSAIQELKENFPGVPVCKDDYQYEVNCIEVRSGHGIPSFGNHHRPNFTRYPMSPEVVEGMVKAANLGANIDKLFSHEVYYRSKGKEGVRLSQADLTATYDNLSVWLWNDTQYEYNAEVQDELGFKRLVEMLNCYTDDKHSGGMSCSESTKSDLVKWGLLNERSELNPSYPLNWMEKPLTRIMLGRSYWDLDITVDTNSYPGKASGAATTASVDVFIGNRPVVGTAGNMQSTGLWAPQLEEVVVSGGVKATIHVALVDDLTGRESHELSLRRPPRVQKSFEYDGNHLAFKVPYGGLIYIQPYHVEEEKGVTYTFSGVLKADYWNNGKWVNKSSDGVPLAEIDTGHFIYTTPVENTTALDVDKFVEELNFFAESASDFYGRDSKASHSLHQRFTSDALPGFRHRFVNDVQISIGAAHSGYPVQSSTYDKKATVVPTKPLDDWLLWHEVGHNLASAPFNVVGSTEVVNNILALYMQEKREDKPYMERIESDIQKSVLWLERYSGHAWSEANNNMKLAMFGQLKRWAEENFDLSKWQSHSTLDVNHSIFDQDQGWNMFKLMHRLARAGDDISNNYCSSAATGLRDGDLLMVCASYVSGYDLSPYFKKWNPGESKAILPDGSPSYSGGITQEGLSFVANLKLPQPATSPERYTTVH</sequence>
<dbReference type="EMBL" id="CP023247">
    <property type="protein sequence ID" value="ASZ50211.1"/>
    <property type="molecule type" value="Genomic_DNA"/>
</dbReference>
<dbReference type="NCBIfam" id="NF037974">
    <property type="entry name" value="SslE_AcfD_Zn_LP"/>
    <property type="match status" value="1"/>
</dbReference>
<dbReference type="PROSITE" id="PS51723">
    <property type="entry name" value="PEPTIDASE_M60"/>
    <property type="match status" value="1"/>
</dbReference>
<dbReference type="SMART" id="SM01276">
    <property type="entry name" value="M60-like"/>
    <property type="match status" value="1"/>
</dbReference>
<evidence type="ECO:0000256" key="1">
    <source>
        <dbReference type="SAM" id="Phobius"/>
    </source>
</evidence>
<feature type="domain" description="Peptidase M60" evidence="2">
    <location>
        <begin position="1064"/>
        <end position="1362"/>
    </location>
</feature>
<feature type="transmembrane region" description="Helical" evidence="1">
    <location>
        <begin position="6"/>
        <end position="28"/>
    </location>
</feature>
<dbReference type="InterPro" id="IPR042279">
    <property type="entry name" value="Pep_M60_3"/>
</dbReference>
<dbReference type="InterPro" id="IPR031161">
    <property type="entry name" value="Peptidase_M60_dom"/>
</dbReference>
<dbReference type="Gene3D" id="3.40.390.80">
    <property type="entry name" value="Peptidase M60, enhancin-like domain 2"/>
    <property type="match status" value="1"/>
</dbReference>
<protein>
    <submittedName>
        <fullName evidence="3">DUF4092 domain-containing protein</fullName>
    </submittedName>
</protein>
<dbReference type="Pfam" id="PF17291">
    <property type="entry name" value="M60-like_N"/>
    <property type="match status" value="1"/>
</dbReference>
<keyword evidence="1" id="KW-0812">Transmembrane</keyword>
<dbReference type="InterPro" id="IPR051244">
    <property type="entry name" value="TCAF"/>
</dbReference>
<dbReference type="Pfam" id="PF13402">
    <property type="entry name" value="Peptidase_M60"/>
    <property type="match status" value="1"/>
</dbReference>
<keyword evidence="1" id="KW-1133">Transmembrane helix</keyword>